<dbReference type="CDD" id="cd05400">
    <property type="entry name" value="NT_2-5OAS_ClassI-CCAase"/>
    <property type="match status" value="1"/>
</dbReference>
<dbReference type="GO" id="GO:0005829">
    <property type="term" value="C:cytosol"/>
    <property type="evidence" value="ECO:0007669"/>
    <property type="project" value="TreeGrafter"/>
</dbReference>
<dbReference type="Proteomes" id="UP001230466">
    <property type="component" value="Unassembled WGS sequence"/>
</dbReference>
<protein>
    <submittedName>
        <fullName evidence="2">Nucleotidyltransferase</fullName>
    </submittedName>
</protein>
<gene>
    <name evidence="2" type="ORF">QJU78_02020</name>
</gene>
<dbReference type="PANTHER" id="PTHR11258:SF11">
    <property type="entry name" value="C2H2-TYPE DOMAIN-CONTAINING PROTEIN"/>
    <property type="match status" value="1"/>
</dbReference>
<name>A0AAW8CL55_9PAST</name>
<evidence type="ECO:0000313" key="2">
    <source>
        <dbReference type="EMBL" id="MDP8186557.1"/>
    </source>
</evidence>
<evidence type="ECO:0000256" key="1">
    <source>
        <dbReference type="ARBA" id="ARBA00023118"/>
    </source>
</evidence>
<dbReference type="GO" id="GO:0001730">
    <property type="term" value="F:2'-5'-oligoadenylate synthetase activity"/>
    <property type="evidence" value="ECO:0007669"/>
    <property type="project" value="TreeGrafter"/>
</dbReference>
<dbReference type="PANTHER" id="PTHR11258">
    <property type="entry name" value="2-5 OLIGOADENYLATE SYNTHETASE"/>
    <property type="match status" value="1"/>
</dbReference>
<reference evidence="2" key="1">
    <citation type="journal article" date="2023" name="Front. Microbiol.">
        <title>Phylogeography and host specificity of Pasteurellaceae pathogenic to sea-farmed fish in the north-east Atlantic.</title>
        <authorList>
            <person name="Gulla S."/>
            <person name="Colquhoun D.J."/>
            <person name="Olsen A.B."/>
            <person name="Spilsberg B."/>
            <person name="Lagesen K."/>
            <person name="Aakesson C.P."/>
            <person name="Strom S."/>
            <person name="Manji F."/>
            <person name="Birkbeck T.H."/>
            <person name="Nilsen H.K."/>
        </authorList>
    </citation>
    <scope>NUCLEOTIDE SEQUENCE</scope>
    <source>
        <strain evidence="2">VIB1234</strain>
    </source>
</reference>
<dbReference type="GO" id="GO:0051607">
    <property type="term" value="P:defense response to virus"/>
    <property type="evidence" value="ECO:0007669"/>
    <property type="project" value="UniProtKB-KW"/>
</dbReference>
<comment type="caution">
    <text evidence="2">The sequence shown here is derived from an EMBL/GenBank/DDBJ whole genome shotgun (WGS) entry which is preliminary data.</text>
</comment>
<accession>A0AAW8CL55</accession>
<dbReference type="RefSeq" id="WP_211597224.1">
    <property type="nucleotide sequence ID" value="NZ_JAGRQI010000003.1"/>
</dbReference>
<dbReference type="EMBL" id="JASAYJ010000003">
    <property type="protein sequence ID" value="MDP8186557.1"/>
    <property type="molecule type" value="Genomic_DNA"/>
</dbReference>
<dbReference type="InterPro" id="IPR043519">
    <property type="entry name" value="NT_sf"/>
</dbReference>
<proteinExistence type="predicted"/>
<dbReference type="GO" id="GO:0016020">
    <property type="term" value="C:membrane"/>
    <property type="evidence" value="ECO:0007669"/>
    <property type="project" value="TreeGrafter"/>
</dbReference>
<organism evidence="2 3">
    <name type="scientific">Pasteurella atlantica</name>
    <dbReference type="NCBI Taxonomy" id="2827233"/>
    <lineage>
        <taxon>Bacteria</taxon>
        <taxon>Pseudomonadati</taxon>
        <taxon>Pseudomonadota</taxon>
        <taxon>Gammaproteobacteria</taxon>
        <taxon>Pasteurellales</taxon>
        <taxon>Pasteurellaceae</taxon>
        <taxon>Pasteurella</taxon>
    </lineage>
</organism>
<dbReference type="Pfam" id="PF18144">
    <property type="entry name" value="SMODS"/>
    <property type="match status" value="1"/>
</dbReference>
<dbReference type="Gene3D" id="3.30.460.10">
    <property type="entry name" value="Beta Polymerase, domain 2"/>
    <property type="match status" value="1"/>
</dbReference>
<dbReference type="GO" id="GO:0003725">
    <property type="term" value="F:double-stranded RNA binding"/>
    <property type="evidence" value="ECO:0007669"/>
    <property type="project" value="TreeGrafter"/>
</dbReference>
<dbReference type="SUPFAM" id="SSF81301">
    <property type="entry name" value="Nucleotidyltransferase"/>
    <property type="match status" value="1"/>
</dbReference>
<evidence type="ECO:0000313" key="3">
    <source>
        <dbReference type="Proteomes" id="UP001230466"/>
    </source>
</evidence>
<sequence length="262" mass="30396">MNIGTQLYTPFNSGSFKKHTAINSKFDLDLVVPFKKNSFSTIEKMFDDVEEKLRKKYESSTVTVRRQKVSLGIIFNSEEINIDVVPAREATKDGFLDDRNLNLHIDLEDKTYLKTNIHNQVEHIKGKDKARSVIRLLKIWKKIHQKNYKSFFIELFVIKAFDDRSPTGTLIEQLKTVLEYIKDKATQEGFQLIDPGNSNNNLMDTVGTQKVDLEYDMTILLSNIEKTTYLEYYFPKNEEFNKSYGVSKDVPLISVPKTERFG</sequence>
<keyword evidence="1" id="KW-0051">Antiviral defense</keyword>
<dbReference type="AlphaFoldDB" id="A0AAW8CL55"/>
<dbReference type="InterPro" id="IPR006116">
    <property type="entry name" value="NT_2-5OAS_ClassI-CCAase"/>
</dbReference>